<accession>L2GK48</accession>
<dbReference type="InParanoid" id="L2GK48"/>
<feature type="compositionally biased region" description="Basic and acidic residues" evidence="1">
    <location>
        <begin position="29"/>
        <end position="41"/>
    </location>
</feature>
<dbReference type="VEuPathDB" id="MicrosporidiaDB:VICG_02070"/>
<name>L2GK48_VITCO</name>
<sequence length="141" mass="15852">MNNQRAKKKIVFEPKIPAELPPKAPANTKYEEKTKEQPQEKEIAQPMKGMYAPKTFSSTKEFKMEAHEFILNGNIMNDSDIAGDSTLSLVQFSDGSFGIKCEDRVFECDCSFLGDTICVEVDEKVKKVGSPEFIMTVYPNS</sequence>
<dbReference type="OrthoDB" id="2190358at2759"/>
<dbReference type="GeneID" id="19882780"/>
<reference evidence="3" key="1">
    <citation type="submission" date="2011-05" db="EMBL/GenBank/DDBJ databases">
        <title>The genome sequence of Vittaforma corneae strain ATCC 50505.</title>
        <authorList>
            <consortium name="The Broad Institute Genome Sequencing Platform"/>
            <person name="Cuomo C."/>
            <person name="Didier E."/>
            <person name="Bowers L."/>
            <person name="Young S.K."/>
            <person name="Zeng Q."/>
            <person name="Gargeya S."/>
            <person name="Fitzgerald M."/>
            <person name="Haas B."/>
            <person name="Abouelleil A."/>
            <person name="Alvarado L."/>
            <person name="Arachchi H.M."/>
            <person name="Berlin A."/>
            <person name="Chapman S.B."/>
            <person name="Gearin G."/>
            <person name="Goldberg J."/>
            <person name="Griggs A."/>
            <person name="Gujja S."/>
            <person name="Hansen M."/>
            <person name="Heiman D."/>
            <person name="Howarth C."/>
            <person name="Larimer J."/>
            <person name="Lui A."/>
            <person name="MacDonald P.J.P."/>
            <person name="McCowen C."/>
            <person name="Montmayeur A."/>
            <person name="Murphy C."/>
            <person name="Neiman D."/>
            <person name="Pearson M."/>
            <person name="Priest M."/>
            <person name="Roberts A."/>
            <person name="Saif S."/>
            <person name="Shea T."/>
            <person name="Sisk P."/>
            <person name="Stolte C."/>
            <person name="Sykes S."/>
            <person name="Wortman J."/>
            <person name="Nusbaum C."/>
            <person name="Birren B."/>
        </authorList>
    </citation>
    <scope>NUCLEOTIDE SEQUENCE [LARGE SCALE GENOMIC DNA]</scope>
    <source>
        <strain evidence="3">ATCC 50505</strain>
    </source>
</reference>
<feature type="region of interest" description="Disordered" evidence="1">
    <location>
        <begin position="1"/>
        <end position="41"/>
    </location>
</feature>
<proteinExistence type="predicted"/>
<dbReference type="RefSeq" id="XP_007605515.1">
    <property type="nucleotide sequence ID" value="XM_007605453.1"/>
</dbReference>
<dbReference type="EMBL" id="JH370156">
    <property type="protein sequence ID" value="ELA40890.1"/>
    <property type="molecule type" value="Genomic_DNA"/>
</dbReference>
<dbReference type="Proteomes" id="UP000011082">
    <property type="component" value="Unassembled WGS sequence"/>
</dbReference>
<evidence type="ECO:0000313" key="2">
    <source>
        <dbReference type="EMBL" id="ELA40890.1"/>
    </source>
</evidence>
<protein>
    <submittedName>
        <fullName evidence="2">Uncharacterized protein</fullName>
    </submittedName>
</protein>
<dbReference type="HOGENOM" id="CLU_1826797_0_0_1"/>
<gene>
    <name evidence="2" type="ORF">VICG_02070</name>
</gene>
<keyword evidence="3" id="KW-1185">Reference proteome</keyword>
<evidence type="ECO:0000313" key="3">
    <source>
        <dbReference type="Proteomes" id="UP000011082"/>
    </source>
</evidence>
<dbReference type="AlphaFoldDB" id="L2GK48"/>
<organism evidence="2 3">
    <name type="scientific">Vittaforma corneae (strain ATCC 50505)</name>
    <name type="common">Microsporidian parasite</name>
    <name type="synonym">Nosema corneum</name>
    <dbReference type="NCBI Taxonomy" id="993615"/>
    <lineage>
        <taxon>Eukaryota</taxon>
        <taxon>Fungi</taxon>
        <taxon>Fungi incertae sedis</taxon>
        <taxon>Microsporidia</taxon>
        <taxon>Nosematidae</taxon>
        <taxon>Vittaforma</taxon>
    </lineage>
</organism>
<evidence type="ECO:0000256" key="1">
    <source>
        <dbReference type="SAM" id="MobiDB-lite"/>
    </source>
</evidence>